<feature type="transmembrane region" description="Helical" evidence="1">
    <location>
        <begin position="44"/>
        <end position="62"/>
    </location>
</feature>
<dbReference type="AlphaFoldDB" id="A0A2W5S1A6"/>
<keyword evidence="1" id="KW-0472">Membrane</keyword>
<accession>A0A2W5S1A6</accession>
<keyword evidence="1" id="KW-0812">Transmembrane</keyword>
<evidence type="ECO:0000313" key="3">
    <source>
        <dbReference type="Proteomes" id="UP000248975"/>
    </source>
</evidence>
<dbReference type="EMBL" id="QFQS01000003">
    <property type="protein sequence ID" value="PZQ96718.1"/>
    <property type="molecule type" value="Genomic_DNA"/>
</dbReference>
<proteinExistence type="predicted"/>
<sequence length="63" mass="7263">MREFGDEEKYPYGPPSHITRRIIDNPDRPIRTAVRNYLFFEPNTGARLAVASIVIALMATWID</sequence>
<reference evidence="2 3" key="1">
    <citation type="submission" date="2017-08" db="EMBL/GenBank/DDBJ databases">
        <title>Infants hospitalized years apart are colonized by the same room-sourced microbial strains.</title>
        <authorList>
            <person name="Brooks B."/>
            <person name="Olm M.R."/>
            <person name="Firek B.A."/>
            <person name="Baker R."/>
            <person name="Thomas B.C."/>
            <person name="Morowitz M.J."/>
            <person name="Banfield J.F."/>
        </authorList>
    </citation>
    <scope>NUCLEOTIDE SEQUENCE [LARGE SCALE GENOMIC DNA]</scope>
    <source>
        <strain evidence="2">S2_003_000_R2_11</strain>
    </source>
</reference>
<evidence type="ECO:0000256" key="1">
    <source>
        <dbReference type="SAM" id="Phobius"/>
    </source>
</evidence>
<comment type="caution">
    <text evidence="2">The sequence shown here is derived from an EMBL/GenBank/DDBJ whole genome shotgun (WGS) entry which is preliminary data.</text>
</comment>
<evidence type="ECO:0000313" key="2">
    <source>
        <dbReference type="EMBL" id="PZQ96718.1"/>
    </source>
</evidence>
<keyword evidence="1" id="KW-1133">Transmembrane helix</keyword>
<organism evidence="2 3">
    <name type="scientific">Cereibacter sphaeroides</name>
    <name type="common">Rhodobacter sphaeroides</name>
    <dbReference type="NCBI Taxonomy" id="1063"/>
    <lineage>
        <taxon>Bacteria</taxon>
        <taxon>Pseudomonadati</taxon>
        <taxon>Pseudomonadota</taxon>
        <taxon>Alphaproteobacteria</taxon>
        <taxon>Rhodobacterales</taxon>
        <taxon>Paracoccaceae</taxon>
        <taxon>Cereibacter</taxon>
    </lineage>
</organism>
<protein>
    <submittedName>
        <fullName evidence="2">Uncharacterized protein</fullName>
    </submittedName>
</protein>
<name>A0A2W5S1A6_CERSP</name>
<gene>
    <name evidence="2" type="ORF">DI533_14095</name>
</gene>
<dbReference type="Proteomes" id="UP000248975">
    <property type="component" value="Unassembled WGS sequence"/>
</dbReference>